<gene>
    <name evidence="2" type="ORF">M0R45_014736</name>
</gene>
<feature type="compositionally biased region" description="Low complexity" evidence="1">
    <location>
        <begin position="1"/>
        <end position="10"/>
    </location>
</feature>
<dbReference type="SUPFAM" id="SSF52058">
    <property type="entry name" value="L domain-like"/>
    <property type="match status" value="1"/>
</dbReference>
<dbReference type="AlphaFoldDB" id="A0AAW1XMA5"/>
<protein>
    <submittedName>
        <fullName evidence="2">Uncharacterized protein</fullName>
    </submittedName>
</protein>
<dbReference type="EMBL" id="JBEDUW010000003">
    <property type="protein sequence ID" value="KAK9937973.1"/>
    <property type="molecule type" value="Genomic_DNA"/>
</dbReference>
<keyword evidence="3" id="KW-1185">Reference proteome</keyword>
<dbReference type="InterPro" id="IPR032675">
    <property type="entry name" value="LRR_dom_sf"/>
</dbReference>
<accession>A0AAW1XMA5</accession>
<dbReference type="Proteomes" id="UP001457282">
    <property type="component" value="Unassembled WGS sequence"/>
</dbReference>
<evidence type="ECO:0000313" key="2">
    <source>
        <dbReference type="EMBL" id="KAK9937973.1"/>
    </source>
</evidence>
<feature type="compositionally biased region" description="Pro residues" evidence="1">
    <location>
        <begin position="11"/>
        <end position="26"/>
    </location>
</feature>
<comment type="caution">
    <text evidence="2">The sequence shown here is derived from an EMBL/GenBank/DDBJ whole genome shotgun (WGS) entry which is preliminary data.</text>
</comment>
<evidence type="ECO:0000256" key="1">
    <source>
        <dbReference type="SAM" id="MobiDB-lite"/>
    </source>
</evidence>
<evidence type="ECO:0000313" key="3">
    <source>
        <dbReference type="Proteomes" id="UP001457282"/>
    </source>
</evidence>
<dbReference type="InterPro" id="IPR001611">
    <property type="entry name" value="Leu-rich_rpt"/>
</dbReference>
<organism evidence="2 3">
    <name type="scientific">Rubus argutus</name>
    <name type="common">Southern blackberry</name>
    <dbReference type="NCBI Taxonomy" id="59490"/>
    <lineage>
        <taxon>Eukaryota</taxon>
        <taxon>Viridiplantae</taxon>
        <taxon>Streptophyta</taxon>
        <taxon>Embryophyta</taxon>
        <taxon>Tracheophyta</taxon>
        <taxon>Spermatophyta</taxon>
        <taxon>Magnoliopsida</taxon>
        <taxon>eudicotyledons</taxon>
        <taxon>Gunneridae</taxon>
        <taxon>Pentapetalae</taxon>
        <taxon>rosids</taxon>
        <taxon>fabids</taxon>
        <taxon>Rosales</taxon>
        <taxon>Rosaceae</taxon>
        <taxon>Rosoideae</taxon>
        <taxon>Rosoideae incertae sedis</taxon>
        <taxon>Rubus</taxon>
    </lineage>
</organism>
<name>A0AAW1XMA5_RUBAR</name>
<proteinExistence type="predicted"/>
<feature type="region of interest" description="Disordered" evidence="1">
    <location>
        <begin position="1"/>
        <end position="33"/>
    </location>
</feature>
<dbReference type="PROSITE" id="PS51450">
    <property type="entry name" value="LRR"/>
    <property type="match status" value="1"/>
</dbReference>
<reference evidence="2 3" key="1">
    <citation type="journal article" date="2023" name="G3 (Bethesda)">
        <title>A chromosome-length genome assembly and annotation of blackberry (Rubus argutus, cv. 'Hillquist').</title>
        <authorList>
            <person name="Bruna T."/>
            <person name="Aryal R."/>
            <person name="Dudchenko O."/>
            <person name="Sargent D.J."/>
            <person name="Mead D."/>
            <person name="Buti M."/>
            <person name="Cavallini A."/>
            <person name="Hytonen T."/>
            <person name="Andres J."/>
            <person name="Pham M."/>
            <person name="Weisz D."/>
            <person name="Mascagni F."/>
            <person name="Usai G."/>
            <person name="Natali L."/>
            <person name="Bassil N."/>
            <person name="Fernandez G.E."/>
            <person name="Lomsadze A."/>
            <person name="Armour M."/>
            <person name="Olukolu B."/>
            <person name="Poorten T."/>
            <person name="Britton C."/>
            <person name="Davik J."/>
            <person name="Ashrafi H."/>
            <person name="Aiden E.L."/>
            <person name="Borodovsky M."/>
            <person name="Worthington M."/>
        </authorList>
    </citation>
    <scope>NUCLEOTIDE SEQUENCE [LARGE SCALE GENOMIC DNA]</scope>
    <source>
        <strain evidence="2">PI 553951</strain>
    </source>
</reference>
<sequence>MPTVLSSLSRPPSPSTWTPPSPPRPLTPDTDPARDSAILGLRLLNLSNNVFNRTFLPKLSKLTSLHVLDLYNNLIGDLPMILIQMTKLSHLHLGGNFFL</sequence>
<dbReference type="Gene3D" id="3.80.10.10">
    <property type="entry name" value="Ribonuclease Inhibitor"/>
    <property type="match status" value="1"/>
</dbReference>